<dbReference type="PROSITE" id="PS50026">
    <property type="entry name" value="EGF_3"/>
    <property type="match status" value="1"/>
</dbReference>
<evidence type="ECO:0000256" key="6">
    <source>
        <dbReference type="ARBA" id="ARBA00023157"/>
    </source>
</evidence>
<dbReference type="AlphaFoldDB" id="A0A1I7RMR9"/>
<evidence type="ECO:0000259" key="10">
    <source>
        <dbReference type="PROSITE" id="PS50279"/>
    </source>
</evidence>
<dbReference type="GO" id="GO:0005615">
    <property type="term" value="C:extracellular space"/>
    <property type="evidence" value="ECO:0007669"/>
    <property type="project" value="TreeGrafter"/>
</dbReference>
<dbReference type="PROSITE" id="PS50279">
    <property type="entry name" value="BPTI_KUNITZ_2"/>
    <property type="match status" value="12"/>
</dbReference>
<feature type="domain" description="BPTI/Kunitz inhibitor" evidence="10">
    <location>
        <begin position="954"/>
        <end position="1004"/>
    </location>
</feature>
<dbReference type="SUPFAM" id="SSF57196">
    <property type="entry name" value="EGF/Laminin"/>
    <property type="match status" value="1"/>
</dbReference>
<evidence type="ECO:0000313" key="14">
    <source>
        <dbReference type="Proteomes" id="UP000659654"/>
    </source>
</evidence>
<keyword evidence="6" id="KW-1015">Disulfide bond</keyword>
<evidence type="ECO:0000256" key="8">
    <source>
        <dbReference type="SAM" id="SignalP"/>
    </source>
</evidence>
<dbReference type="InterPro" id="IPR050098">
    <property type="entry name" value="TFPI/VKTCI-like"/>
</dbReference>
<gene>
    <name evidence="11" type="ORF">BXYJ_LOCUS12797</name>
</gene>
<feature type="domain" description="BPTI/Kunitz inhibitor" evidence="10">
    <location>
        <begin position="669"/>
        <end position="725"/>
    </location>
</feature>
<evidence type="ECO:0000259" key="9">
    <source>
        <dbReference type="PROSITE" id="PS50026"/>
    </source>
</evidence>
<name>A0A1I7RMR9_BURXY</name>
<evidence type="ECO:0000256" key="5">
    <source>
        <dbReference type="ARBA" id="ARBA00022900"/>
    </source>
</evidence>
<reference evidence="15" key="1">
    <citation type="submission" date="2016-11" db="UniProtKB">
        <authorList>
            <consortium name="WormBaseParasite"/>
        </authorList>
    </citation>
    <scope>IDENTIFICATION</scope>
</reference>
<dbReference type="Gene3D" id="2.10.25.10">
    <property type="entry name" value="Laminin"/>
    <property type="match status" value="1"/>
</dbReference>
<dbReference type="PROSITE" id="PS00010">
    <property type="entry name" value="ASX_HYDROXYL"/>
    <property type="match status" value="1"/>
</dbReference>
<feature type="domain" description="BPTI/Kunitz inhibitor" evidence="10">
    <location>
        <begin position="271"/>
        <end position="331"/>
    </location>
</feature>
<dbReference type="InterPro" id="IPR049883">
    <property type="entry name" value="NOTCH1_EGF-like"/>
</dbReference>
<evidence type="ECO:0000313" key="12">
    <source>
        <dbReference type="EMBL" id="CAG9125539.1"/>
    </source>
</evidence>
<reference evidence="12" key="2">
    <citation type="submission" date="2020-08" db="EMBL/GenBank/DDBJ databases">
        <authorList>
            <person name="Kikuchi T."/>
        </authorList>
    </citation>
    <scope>NUCLEOTIDE SEQUENCE</scope>
    <source>
        <strain evidence="11">Ka4C1</strain>
    </source>
</reference>
<keyword evidence="14" id="KW-1185">Reference proteome</keyword>
<feature type="domain" description="BPTI/Kunitz inhibitor" evidence="10">
    <location>
        <begin position="34"/>
        <end position="84"/>
    </location>
</feature>
<feature type="domain" description="BPTI/Kunitz inhibitor" evidence="10">
    <location>
        <begin position="533"/>
        <end position="589"/>
    </location>
</feature>
<dbReference type="SMART" id="SM00179">
    <property type="entry name" value="EGF_CA"/>
    <property type="match status" value="1"/>
</dbReference>
<dbReference type="GO" id="GO:0005509">
    <property type="term" value="F:calcium ion binding"/>
    <property type="evidence" value="ECO:0007669"/>
    <property type="project" value="InterPro"/>
</dbReference>
<dbReference type="InterPro" id="IPR036880">
    <property type="entry name" value="Kunitz_BPTI_sf"/>
</dbReference>
<dbReference type="SMART" id="SM00131">
    <property type="entry name" value="KU"/>
    <property type="match status" value="12"/>
</dbReference>
<feature type="domain" description="EGF-like" evidence="9">
    <location>
        <begin position="142"/>
        <end position="180"/>
    </location>
</feature>
<proteinExistence type="predicted"/>
<keyword evidence="1 7" id="KW-0245">EGF-like domain</keyword>
<organism evidence="13 15">
    <name type="scientific">Bursaphelenchus xylophilus</name>
    <name type="common">Pinewood nematode worm</name>
    <name type="synonym">Aphelenchoides xylophilus</name>
    <dbReference type="NCBI Taxonomy" id="6326"/>
    <lineage>
        <taxon>Eukaryota</taxon>
        <taxon>Metazoa</taxon>
        <taxon>Ecdysozoa</taxon>
        <taxon>Nematoda</taxon>
        <taxon>Chromadorea</taxon>
        <taxon>Rhabditida</taxon>
        <taxon>Tylenchina</taxon>
        <taxon>Tylenchomorpha</taxon>
        <taxon>Aphelenchoidea</taxon>
        <taxon>Aphelenchoididae</taxon>
        <taxon>Bursaphelenchus</taxon>
    </lineage>
</organism>
<evidence type="ECO:0000256" key="2">
    <source>
        <dbReference type="ARBA" id="ARBA00022690"/>
    </source>
</evidence>
<dbReference type="InterPro" id="IPR018097">
    <property type="entry name" value="EGF_Ca-bd_CS"/>
</dbReference>
<dbReference type="InterPro" id="IPR020901">
    <property type="entry name" value="Prtase_inh_Kunz-CS"/>
</dbReference>
<feature type="signal peptide" evidence="8">
    <location>
        <begin position="1"/>
        <end position="20"/>
    </location>
</feature>
<protein>
    <submittedName>
        <fullName evidence="11">(pine wood nematode) hypothetical protein</fullName>
    </submittedName>
</protein>
<dbReference type="SMART" id="SM00181">
    <property type="entry name" value="EGF"/>
    <property type="match status" value="2"/>
</dbReference>
<dbReference type="OrthoDB" id="4473401at2759"/>
<sequence length="1223" mass="140869">MIGLVNLLLTATFGPDLAFARRYMVSVERGRGVCELQWDPGHCSREFPRYYYDPNTKLCHKFVYTGCGGNGNRFVSAEHCRQRCQPDWKPTKTKIKAKFKDPTISEMNITACARCHENNGVCLNGSCQCRKGYEMVKEVCKDTNECLWTTCPGNSVCVNTEGSFHCECPVGFAGTALNCTKDTAICGQAFDHRYEDRCGFSTQSWGVRYFFDLKANACKQFWYGGCEYAESGNFFKDIQTCQTMCSNYLPPETTTRRYRETTTAMPLPEICLDQFEERRREPCRDGDWSQRYYYDHHQKKCKMFWFDASCGHQQFKSRNVFILKSTCQRACEGINPEDPDNFRAYEYKYVTAATADYIPYTPLPQKSNWPIPTYMANPDRDLPDLFAKPKAVGVIQAHFSLMTTPIPPTSHYSVDKIESDHPQGLNELELDGLENAFGEFGMLEKKKVVMTTPESSLSISSDCLQPFDKDLARSCSNGNQPWKPRFYYNSNKRKCVMYWNDGCMSKAKNNFEDLQTCQWTCEGASLKPEATHCLDTFDKAYLDNCDNAHYRIRYYFNHQSKQCELFYYGGCRAQSRNIFENYKDCEDLCTTPTRLTGDVCEQPFDPAYRDSCTRNGSYAQYYFYEQYTQSCKMFWYGNCKGKSQNIFSNLETCQWLCEKKKEEKVAVNCLDRFDENYKKTCNNGVWSKRWFFNHKTGACEDFWYDGCVGKSQNIFVDKETCTHLCESPALPTQGSEIAIAKKVNDEKEGERCLEPLEVGSCHHRLPAYFYNQESRRCEPFMYSGCGGNGNRFLTLNQCKRSCDRFNTINSEETVCFHPLNAGYGRHNKTCIRKAGFRFYYNPQYQRCGRFWYFGCGGNENRFKTYQQCENTCSVNGLISTENKPINSCFEPIEIGSCPDSSDIFKIKKFGYVADKGTCVQFDYTGCNGNANNFDTKEECVAHCNAVQPAKSAQCQYQPDWGPCNMLRQQWFYNVTSGTCAQFLWGGCGGNPNRFSTFEECQNTCEIPGGAPPPKKDPCIEKLDRGRWCEPMSNRYYYHQKSGTCKGFHYTGCGKSNNNFVELDECQRICVKREVQQSQNVAYTLSDGQAYRGVKPSEMPNPEQHIVLNEGVKSYMKTSGDHIDYGHCVGFRYNISGEYTRLNTYLCLMEPGGTCEVKRYHNTHGEEHCRVLRPWLKGSHFYTWFFTVDRKPWRWSPRTRRRQAATETLATLIVLPVNDCHSAC</sequence>
<dbReference type="PANTHER" id="PTHR10083">
    <property type="entry name" value="KUNITZ-TYPE PROTEASE INHIBITOR-RELATED"/>
    <property type="match status" value="1"/>
</dbReference>
<feature type="domain" description="BPTI/Kunitz inhibitor" evidence="10">
    <location>
        <begin position="815"/>
        <end position="872"/>
    </location>
</feature>
<feature type="domain" description="BPTI/Kunitz inhibitor" evidence="10">
    <location>
        <begin position="752"/>
        <end position="802"/>
    </location>
</feature>
<feature type="domain" description="BPTI/Kunitz inhibitor" evidence="10">
    <location>
        <begin position="1018"/>
        <end position="1069"/>
    </location>
</feature>
<feature type="domain" description="BPTI/Kunitz inhibitor" evidence="10">
    <location>
        <begin position="600"/>
        <end position="657"/>
    </location>
</feature>
<dbReference type="PROSITE" id="PS00280">
    <property type="entry name" value="BPTI_KUNITZ_1"/>
    <property type="match status" value="5"/>
</dbReference>
<dbReference type="FunFam" id="4.10.410.10:FF:000026">
    <property type="entry name" value="Serine protease inhibitor, putative"/>
    <property type="match status" value="1"/>
</dbReference>
<evidence type="ECO:0000313" key="11">
    <source>
        <dbReference type="EMBL" id="CAD5232706.1"/>
    </source>
</evidence>
<keyword evidence="4" id="KW-0677">Repeat</keyword>
<dbReference type="PROSITE" id="PS01186">
    <property type="entry name" value="EGF_2"/>
    <property type="match status" value="1"/>
</dbReference>
<dbReference type="InterPro" id="IPR000152">
    <property type="entry name" value="EGF-type_Asp/Asn_hydroxyl_site"/>
</dbReference>
<dbReference type="PRINTS" id="PR00759">
    <property type="entry name" value="BASICPTASE"/>
</dbReference>
<dbReference type="PANTHER" id="PTHR10083:SF374">
    <property type="entry name" value="BPTI_KUNITZ INHIBITOR DOMAIN-CONTAINING PROTEIN"/>
    <property type="match status" value="1"/>
</dbReference>
<accession>A0A1I7RMR9</accession>
<dbReference type="FunFam" id="2.10.25.10:FF:000038">
    <property type="entry name" value="Fibrillin 2"/>
    <property type="match status" value="1"/>
</dbReference>
<dbReference type="PROSITE" id="PS01187">
    <property type="entry name" value="EGF_CA"/>
    <property type="match status" value="1"/>
</dbReference>
<dbReference type="SUPFAM" id="SSF57362">
    <property type="entry name" value="BPTI-like"/>
    <property type="match status" value="12"/>
</dbReference>
<dbReference type="Proteomes" id="UP000095284">
    <property type="component" value="Unplaced"/>
</dbReference>
<dbReference type="CDD" id="cd00054">
    <property type="entry name" value="EGF_CA"/>
    <property type="match status" value="1"/>
</dbReference>
<dbReference type="SMR" id="A0A1I7RMR9"/>
<keyword evidence="2" id="KW-0646">Protease inhibitor</keyword>
<dbReference type="WBParaSite" id="BXY_0200400.1">
    <property type="protein sequence ID" value="BXY_0200400.1"/>
    <property type="gene ID" value="BXY_0200400"/>
</dbReference>
<dbReference type="Gene3D" id="4.10.410.10">
    <property type="entry name" value="Pancreatic trypsin inhibitor Kunitz domain"/>
    <property type="match status" value="12"/>
</dbReference>
<keyword evidence="5" id="KW-0722">Serine protease inhibitor</keyword>
<evidence type="ECO:0000256" key="1">
    <source>
        <dbReference type="ARBA" id="ARBA00022536"/>
    </source>
</evidence>
<feature type="domain" description="BPTI/Kunitz inhibitor" evidence="10">
    <location>
        <begin position="186"/>
        <end position="245"/>
    </location>
</feature>
<dbReference type="Pfam" id="PF00014">
    <property type="entry name" value="Kunitz_BPTI"/>
    <property type="match status" value="12"/>
</dbReference>
<feature type="chain" id="PRO_5036021859" evidence="8">
    <location>
        <begin position="21"/>
        <end position="1223"/>
    </location>
</feature>
<feature type="domain" description="BPTI/Kunitz inhibitor" evidence="10">
    <location>
        <begin position="888"/>
        <end position="943"/>
    </location>
</feature>
<dbReference type="eggNOG" id="KOG4295">
    <property type="taxonomic scope" value="Eukaryota"/>
</dbReference>
<dbReference type="InterPro" id="IPR000742">
    <property type="entry name" value="EGF"/>
</dbReference>
<dbReference type="InterPro" id="IPR002223">
    <property type="entry name" value="Kunitz_BPTI"/>
</dbReference>
<evidence type="ECO:0000256" key="3">
    <source>
        <dbReference type="ARBA" id="ARBA00022729"/>
    </source>
</evidence>
<evidence type="ECO:0000256" key="7">
    <source>
        <dbReference type="PROSITE-ProRule" id="PRU00076"/>
    </source>
</evidence>
<dbReference type="GO" id="GO:0004867">
    <property type="term" value="F:serine-type endopeptidase inhibitor activity"/>
    <property type="evidence" value="ECO:0007669"/>
    <property type="project" value="UniProtKB-KW"/>
</dbReference>
<dbReference type="Proteomes" id="UP000582659">
    <property type="component" value="Unassembled WGS sequence"/>
</dbReference>
<dbReference type="EMBL" id="CAJFCV020000005">
    <property type="protein sequence ID" value="CAG9125539.1"/>
    <property type="molecule type" value="Genomic_DNA"/>
</dbReference>
<feature type="domain" description="BPTI/Kunitz inhibitor" evidence="10">
    <location>
        <begin position="463"/>
        <end position="521"/>
    </location>
</feature>
<evidence type="ECO:0000256" key="4">
    <source>
        <dbReference type="ARBA" id="ARBA00022737"/>
    </source>
</evidence>
<dbReference type="EMBL" id="CAJFDI010000005">
    <property type="protein sequence ID" value="CAD5232706.1"/>
    <property type="molecule type" value="Genomic_DNA"/>
</dbReference>
<evidence type="ECO:0000313" key="15">
    <source>
        <dbReference type="WBParaSite" id="BXY_0200400.1"/>
    </source>
</evidence>
<dbReference type="InterPro" id="IPR001881">
    <property type="entry name" value="EGF-like_Ca-bd_dom"/>
</dbReference>
<dbReference type="Proteomes" id="UP000659654">
    <property type="component" value="Unassembled WGS sequence"/>
</dbReference>
<dbReference type="Pfam" id="PF07645">
    <property type="entry name" value="EGF_CA"/>
    <property type="match status" value="1"/>
</dbReference>
<dbReference type="CDD" id="cd00109">
    <property type="entry name" value="Kunitz-type"/>
    <property type="match status" value="6"/>
</dbReference>
<evidence type="ECO:0000313" key="13">
    <source>
        <dbReference type="Proteomes" id="UP000095284"/>
    </source>
</evidence>
<comment type="caution">
    <text evidence="7">Lacks conserved residue(s) required for the propagation of feature annotation.</text>
</comment>
<keyword evidence="3 8" id="KW-0732">Signal</keyword>